<feature type="transmembrane region" description="Helical" evidence="2">
    <location>
        <begin position="161"/>
        <end position="181"/>
    </location>
</feature>
<sequence length="303" mass="32958">MNLVLLLTLALPTVVHASASNRFTATISNNRPLSLLSFTRHEKTSRQFPSWQPIPRGGDTYMDTSSSEGQNVATTGATQAMNDTRIMTKNSRLAALAVCTTTVIFLSMRVWGSWIRRGSLATGLWFLSHFFTILTNAAVAVAMGVTAASSNKNNNKALSPSIWIALVSAILGVGIVYHAALKHLRTLTGLNKIADEGVHTVVPIATFAWWMIFEHRPVPIWQGAKACVVWPVAYGVYILIRANLLDGFYPYPFLNLPEIGLQQFVINCIGLGVVFGGLGAGLLGMKRGVEAVTKTKTETKKKQ</sequence>
<evidence type="ECO:0000256" key="3">
    <source>
        <dbReference type="SAM" id="SignalP"/>
    </source>
</evidence>
<proteinExistence type="predicted"/>
<gene>
    <name evidence="4" type="ORF">SEMRO_1943_G306810.1</name>
</gene>
<dbReference type="EMBL" id="CAICTM010001941">
    <property type="protein sequence ID" value="CAB9527107.1"/>
    <property type="molecule type" value="Genomic_DNA"/>
</dbReference>
<evidence type="ECO:0000256" key="1">
    <source>
        <dbReference type="SAM" id="MobiDB-lite"/>
    </source>
</evidence>
<evidence type="ECO:0000256" key="2">
    <source>
        <dbReference type="SAM" id="Phobius"/>
    </source>
</evidence>
<dbReference type="InterPro" id="IPR049713">
    <property type="entry name" value="Pr6Pr-like"/>
</dbReference>
<feature type="transmembrane region" description="Helical" evidence="2">
    <location>
        <begin position="93"/>
        <end position="112"/>
    </location>
</feature>
<name>A0A9N8ES35_9STRA</name>
<comment type="caution">
    <text evidence="4">The sequence shown here is derived from an EMBL/GenBank/DDBJ whole genome shotgun (WGS) entry which is preliminary data.</text>
</comment>
<feature type="transmembrane region" description="Helical" evidence="2">
    <location>
        <begin position="264"/>
        <end position="285"/>
    </location>
</feature>
<dbReference type="Proteomes" id="UP001153069">
    <property type="component" value="Unassembled WGS sequence"/>
</dbReference>
<evidence type="ECO:0000313" key="4">
    <source>
        <dbReference type="EMBL" id="CAB9527107.1"/>
    </source>
</evidence>
<dbReference type="AlphaFoldDB" id="A0A9N8ES35"/>
<accession>A0A9N8ES35</accession>
<feature type="region of interest" description="Disordered" evidence="1">
    <location>
        <begin position="46"/>
        <end position="70"/>
    </location>
</feature>
<keyword evidence="3" id="KW-0732">Signal</keyword>
<keyword evidence="2" id="KW-0472">Membrane</keyword>
<keyword evidence="5" id="KW-1185">Reference proteome</keyword>
<reference evidence="4" key="1">
    <citation type="submission" date="2020-06" db="EMBL/GenBank/DDBJ databases">
        <authorList>
            <consortium name="Plant Systems Biology data submission"/>
        </authorList>
    </citation>
    <scope>NUCLEOTIDE SEQUENCE</scope>
    <source>
        <strain evidence="4">D6</strain>
    </source>
</reference>
<dbReference type="NCBIfam" id="NF038065">
    <property type="entry name" value="Pr6Pr"/>
    <property type="match status" value="1"/>
</dbReference>
<evidence type="ECO:0000313" key="5">
    <source>
        <dbReference type="Proteomes" id="UP001153069"/>
    </source>
</evidence>
<keyword evidence="2" id="KW-1133">Transmembrane helix</keyword>
<organism evidence="4 5">
    <name type="scientific">Seminavis robusta</name>
    <dbReference type="NCBI Taxonomy" id="568900"/>
    <lineage>
        <taxon>Eukaryota</taxon>
        <taxon>Sar</taxon>
        <taxon>Stramenopiles</taxon>
        <taxon>Ochrophyta</taxon>
        <taxon>Bacillariophyta</taxon>
        <taxon>Bacillariophyceae</taxon>
        <taxon>Bacillariophycidae</taxon>
        <taxon>Naviculales</taxon>
        <taxon>Naviculaceae</taxon>
        <taxon>Seminavis</taxon>
    </lineage>
</organism>
<feature type="chain" id="PRO_5040204525" evidence="3">
    <location>
        <begin position="18"/>
        <end position="303"/>
    </location>
</feature>
<keyword evidence="2" id="KW-0812">Transmembrane</keyword>
<feature type="transmembrane region" description="Helical" evidence="2">
    <location>
        <begin position="193"/>
        <end position="212"/>
    </location>
</feature>
<feature type="signal peptide" evidence="3">
    <location>
        <begin position="1"/>
        <end position="17"/>
    </location>
</feature>
<protein>
    <submittedName>
        <fullName evidence="4">Inherit from proNOG: membrAne</fullName>
    </submittedName>
</protein>
<feature type="transmembrane region" description="Helical" evidence="2">
    <location>
        <begin position="124"/>
        <end position="149"/>
    </location>
</feature>